<dbReference type="InterPro" id="IPR021708">
    <property type="entry name" value="DUF3291"/>
</dbReference>
<proteinExistence type="predicted"/>
<feature type="compositionally biased region" description="Pro residues" evidence="1">
    <location>
        <begin position="145"/>
        <end position="160"/>
    </location>
</feature>
<gene>
    <name evidence="3" type="ORF">AB5S05_20255</name>
</gene>
<comment type="caution">
    <text evidence="3">The sequence shown here is derived from an EMBL/GenBank/DDBJ whole genome shotgun (WGS) entry which is preliminary data.</text>
</comment>
<sequence>MQRSYHLAQVNIAKALAPLDSPLMQGFVEQLDHINQLAEASPGFVWRLQTDAGDATALQPYEDERIIVNLSVWDSLEALKTFVYSGEHLGLLRNKKHWFEKPDVPILALWWVAAGHRPDLAEAKQALACLRAQGPSAQAFSFAAPFPPPQQPAPVPETQA</sequence>
<name>A0ABV3Z0R8_9PSED</name>
<feature type="domain" description="DUF3291" evidence="2">
    <location>
        <begin position="7"/>
        <end position="143"/>
    </location>
</feature>
<evidence type="ECO:0000313" key="4">
    <source>
        <dbReference type="Proteomes" id="UP001560296"/>
    </source>
</evidence>
<evidence type="ECO:0000256" key="1">
    <source>
        <dbReference type="SAM" id="MobiDB-lite"/>
    </source>
</evidence>
<feature type="region of interest" description="Disordered" evidence="1">
    <location>
        <begin position="141"/>
        <end position="160"/>
    </location>
</feature>
<dbReference type="EMBL" id="JBFTEG010000025">
    <property type="protein sequence ID" value="MEX6504395.1"/>
    <property type="molecule type" value="Genomic_DNA"/>
</dbReference>
<keyword evidence="4" id="KW-1185">Reference proteome</keyword>
<dbReference type="Pfam" id="PF11695">
    <property type="entry name" value="DUF3291"/>
    <property type="match status" value="1"/>
</dbReference>
<dbReference type="InterPro" id="IPR011008">
    <property type="entry name" value="Dimeric_a/b-barrel"/>
</dbReference>
<protein>
    <submittedName>
        <fullName evidence="3">DUF3291 domain-containing protein</fullName>
    </submittedName>
</protein>
<evidence type="ECO:0000259" key="2">
    <source>
        <dbReference type="Pfam" id="PF11695"/>
    </source>
</evidence>
<organism evidence="3 4">
    <name type="scientific">Pseudomonas zhanjiangensis</name>
    <dbReference type="NCBI Taxonomy" id="3239015"/>
    <lineage>
        <taxon>Bacteria</taxon>
        <taxon>Pseudomonadati</taxon>
        <taxon>Pseudomonadota</taxon>
        <taxon>Gammaproteobacteria</taxon>
        <taxon>Pseudomonadales</taxon>
        <taxon>Pseudomonadaceae</taxon>
        <taxon>Pseudomonas</taxon>
    </lineage>
</organism>
<dbReference type="RefSeq" id="WP_369289330.1">
    <property type="nucleotide sequence ID" value="NZ_JBFTEG010000025.1"/>
</dbReference>
<dbReference type="Proteomes" id="UP001560296">
    <property type="component" value="Unassembled WGS sequence"/>
</dbReference>
<evidence type="ECO:0000313" key="3">
    <source>
        <dbReference type="EMBL" id="MEX6504395.1"/>
    </source>
</evidence>
<reference evidence="3 4" key="1">
    <citation type="submission" date="2024-07" db="EMBL/GenBank/DDBJ databases">
        <authorList>
            <person name="Li M."/>
        </authorList>
    </citation>
    <scope>NUCLEOTIDE SEQUENCE [LARGE SCALE GENOMIC DNA]</scope>
    <source>
        <strain evidence="3 4">25A3E</strain>
    </source>
</reference>
<dbReference type="SUPFAM" id="SSF54909">
    <property type="entry name" value="Dimeric alpha+beta barrel"/>
    <property type="match status" value="1"/>
</dbReference>
<accession>A0ABV3Z0R8</accession>